<dbReference type="OrthoDB" id="9814620at2"/>
<dbReference type="AlphaFoldDB" id="A0A2V3TYA0"/>
<dbReference type="Pfam" id="PF00400">
    <property type="entry name" value="WD40"/>
    <property type="match status" value="1"/>
</dbReference>
<sequence length="334" mass="35041">MTLAPAPSQSLAEHVVAVEAGAHVIGLAWLGPKAAFALADGRVLLTDGREAARVAPHPGGGILVAARAGDTLITGGDDGRVVATAPDGTSAERGKEQGRWIDAVTGGRDGAIAWSAGKTVRTRDGKGQLRSFTAPTTAQGLAFMPKGYRLAIAHYNGVTLWFPNTDATPDVLAWKGSHLGVTVSPDGQYVVTAMQENSLHGWRLSDRKDMRMSGYPSKTRSLSWSHDGNWLATSGAEAAIIWPFDKQGPMGRAPRECGVRPVRVARVAFHPRALVLASAYEDGTVLLIRLTDASELLVQNATGASITALAWDDSGRSLAFGDEAGNGGLFTLPS</sequence>
<protein>
    <submittedName>
        <fullName evidence="1">WD-40 repeat-containing protein</fullName>
    </submittedName>
</protein>
<dbReference type="RefSeq" id="WP_110376978.1">
    <property type="nucleotide sequence ID" value="NZ_JAHBRY010000001.1"/>
</dbReference>
<dbReference type="Proteomes" id="UP000248021">
    <property type="component" value="Unassembled WGS sequence"/>
</dbReference>
<dbReference type="Gene3D" id="2.130.10.10">
    <property type="entry name" value="YVTN repeat-like/Quinoprotein amine dehydrogenase"/>
    <property type="match status" value="2"/>
</dbReference>
<dbReference type="PANTHER" id="PTHR19879">
    <property type="entry name" value="TRANSCRIPTION INITIATION FACTOR TFIID"/>
    <property type="match status" value="1"/>
</dbReference>
<evidence type="ECO:0000313" key="1">
    <source>
        <dbReference type="EMBL" id="PXW54502.1"/>
    </source>
</evidence>
<proteinExistence type="predicted"/>
<dbReference type="SMART" id="SM00320">
    <property type="entry name" value="WD40"/>
    <property type="match status" value="5"/>
</dbReference>
<keyword evidence="2" id="KW-1185">Reference proteome</keyword>
<dbReference type="EMBL" id="QJJK01000011">
    <property type="protein sequence ID" value="PXW54502.1"/>
    <property type="molecule type" value="Genomic_DNA"/>
</dbReference>
<gene>
    <name evidence="1" type="ORF">C7450_11132</name>
</gene>
<dbReference type="InterPro" id="IPR001680">
    <property type="entry name" value="WD40_rpt"/>
</dbReference>
<dbReference type="PANTHER" id="PTHR19879:SF9">
    <property type="entry name" value="TRANSCRIPTION INITIATION FACTOR TFIID SUBUNIT 5"/>
    <property type="match status" value="1"/>
</dbReference>
<dbReference type="SUPFAM" id="SSF63829">
    <property type="entry name" value="Calcium-dependent phosphotriesterase"/>
    <property type="match status" value="1"/>
</dbReference>
<comment type="caution">
    <text evidence="1">The sequence shown here is derived from an EMBL/GenBank/DDBJ whole genome shotgun (WGS) entry which is preliminary data.</text>
</comment>
<reference evidence="1 2" key="1">
    <citation type="submission" date="2018-05" db="EMBL/GenBank/DDBJ databases">
        <title>Genomic Encyclopedia of Type Strains, Phase IV (KMG-IV): sequencing the most valuable type-strain genomes for metagenomic binning, comparative biology and taxonomic classification.</title>
        <authorList>
            <person name="Goeker M."/>
        </authorList>
    </citation>
    <scope>NUCLEOTIDE SEQUENCE [LARGE SCALE GENOMIC DNA]</scope>
    <source>
        <strain evidence="1 2">DSM 6462</strain>
    </source>
</reference>
<accession>A0A2V3TYA0</accession>
<organism evidence="1 2">
    <name type="scientific">Chelatococcus asaccharovorans</name>
    <dbReference type="NCBI Taxonomy" id="28210"/>
    <lineage>
        <taxon>Bacteria</taxon>
        <taxon>Pseudomonadati</taxon>
        <taxon>Pseudomonadota</taxon>
        <taxon>Alphaproteobacteria</taxon>
        <taxon>Hyphomicrobiales</taxon>
        <taxon>Chelatococcaceae</taxon>
        <taxon>Chelatococcus</taxon>
    </lineage>
</organism>
<dbReference type="InterPro" id="IPR015943">
    <property type="entry name" value="WD40/YVTN_repeat-like_dom_sf"/>
</dbReference>
<name>A0A2V3TYA0_9HYPH</name>
<evidence type="ECO:0000313" key="2">
    <source>
        <dbReference type="Proteomes" id="UP000248021"/>
    </source>
</evidence>